<dbReference type="InterPro" id="IPR039420">
    <property type="entry name" value="WalR-like"/>
</dbReference>
<dbReference type="RefSeq" id="WP_029450980.1">
    <property type="nucleotide sequence ID" value="NZ_PTIS01000012.1"/>
</dbReference>
<feature type="modified residue" description="4-aspartylphosphate" evidence="8">
    <location>
        <position position="53"/>
    </location>
</feature>
<dbReference type="FunFam" id="1.10.10.10:FF:000018">
    <property type="entry name" value="DNA-binding response regulator ResD"/>
    <property type="match status" value="1"/>
</dbReference>
<dbReference type="GO" id="GO:0000156">
    <property type="term" value="F:phosphorelay response regulator activity"/>
    <property type="evidence" value="ECO:0007669"/>
    <property type="project" value="TreeGrafter"/>
</dbReference>
<dbReference type="InterPro" id="IPR001867">
    <property type="entry name" value="OmpR/PhoB-type_DNA-bd"/>
</dbReference>
<proteinExistence type="predicted"/>
<sequence length="233" mass="27390">MDKKVLIVEDENSIRGFLKINFRRNDFTVIEASSGEEGFRKAMLENPHIAVLDVMLPGKDGFTLCKELRDRFPDMGIIMLTARNQDMDRIMGLEQGADDYLSKPFNPIELMLRVKAIIRRIETKDVFKDKEVVERNGFKLDLYSQKLYKGTKEIYITPKEYLLFKLFIESPGKAFTRDELLNIIWGYDYFGDPKIVDVNIRRLRTKIEEDPSEPKYIQTIWGTGYRWNNEKDI</sequence>
<evidence type="ECO:0000256" key="4">
    <source>
        <dbReference type="ARBA" id="ARBA00023015"/>
    </source>
</evidence>
<keyword evidence="5 9" id="KW-0238">DNA-binding</keyword>
<comment type="caution">
    <text evidence="12">The sequence shown here is derived from an EMBL/GenBank/DDBJ whole genome shotgun (WGS) entry which is preliminary data.</text>
</comment>
<name>A0A2S6FWN2_9CLOT</name>
<keyword evidence="2 8" id="KW-0597">Phosphoprotein</keyword>
<accession>A0A2S6FWN2</accession>
<dbReference type="SMART" id="SM00862">
    <property type="entry name" value="Trans_reg_C"/>
    <property type="match status" value="1"/>
</dbReference>
<dbReference type="Gene3D" id="6.10.250.690">
    <property type="match status" value="1"/>
</dbReference>
<dbReference type="PROSITE" id="PS50110">
    <property type="entry name" value="RESPONSE_REGULATORY"/>
    <property type="match status" value="1"/>
</dbReference>
<dbReference type="FunFam" id="3.40.50.2300:FF:000001">
    <property type="entry name" value="DNA-binding response regulator PhoB"/>
    <property type="match status" value="1"/>
</dbReference>
<dbReference type="Proteomes" id="UP000239863">
    <property type="component" value="Unassembled WGS sequence"/>
</dbReference>
<dbReference type="Gene3D" id="1.10.10.10">
    <property type="entry name" value="Winged helix-like DNA-binding domain superfamily/Winged helix DNA-binding domain"/>
    <property type="match status" value="1"/>
</dbReference>
<dbReference type="InterPro" id="IPR016032">
    <property type="entry name" value="Sig_transdc_resp-reg_C-effctor"/>
</dbReference>
<dbReference type="SUPFAM" id="SSF52172">
    <property type="entry name" value="CheY-like"/>
    <property type="match status" value="1"/>
</dbReference>
<evidence type="ECO:0000256" key="9">
    <source>
        <dbReference type="PROSITE-ProRule" id="PRU01091"/>
    </source>
</evidence>
<dbReference type="EMBL" id="PTIS01000012">
    <property type="protein sequence ID" value="PPK47939.1"/>
    <property type="molecule type" value="Genomic_DNA"/>
</dbReference>
<evidence type="ECO:0000256" key="2">
    <source>
        <dbReference type="ARBA" id="ARBA00022553"/>
    </source>
</evidence>
<gene>
    <name evidence="12" type="ORF">BD821_11280</name>
</gene>
<evidence type="ECO:0000259" key="11">
    <source>
        <dbReference type="PROSITE" id="PS51755"/>
    </source>
</evidence>
<reference evidence="12 13" key="1">
    <citation type="submission" date="2018-02" db="EMBL/GenBank/DDBJ databases">
        <title>Genomic Encyclopedia of Archaeal and Bacterial Type Strains, Phase II (KMG-II): from individual species to whole genera.</title>
        <authorList>
            <person name="Goeker M."/>
        </authorList>
    </citation>
    <scope>NUCLEOTIDE SEQUENCE [LARGE SCALE GENOMIC DNA]</scope>
    <source>
        <strain evidence="12 13">DSM 15099</strain>
    </source>
</reference>
<dbReference type="InterPro" id="IPR001789">
    <property type="entry name" value="Sig_transdc_resp-reg_receiver"/>
</dbReference>
<protein>
    <recommendedName>
        <fullName evidence="1">Stage 0 sporulation protein A homolog</fullName>
    </recommendedName>
</protein>
<organism evidence="12 13">
    <name type="scientific">Clostridium algidicarnis DSM 15099</name>
    <dbReference type="NCBI Taxonomy" id="1121295"/>
    <lineage>
        <taxon>Bacteria</taxon>
        <taxon>Bacillati</taxon>
        <taxon>Bacillota</taxon>
        <taxon>Clostridia</taxon>
        <taxon>Eubacteriales</taxon>
        <taxon>Clostridiaceae</taxon>
        <taxon>Clostridium</taxon>
    </lineage>
</organism>
<dbReference type="InterPro" id="IPR011006">
    <property type="entry name" value="CheY-like_superfamily"/>
</dbReference>
<evidence type="ECO:0000256" key="3">
    <source>
        <dbReference type="ARBA" id="ARBA00023012"/>
    </source>
</evidence>
<dbReference type="InterPro" id="IPR036388">
    <property type="entry name" value="WH-like_DNA-bd_sf"/>
</dbReference>
<evidence type="ECO:0000256" key="5">
    <source>
        <dbReference type="ARBA" id="ARBA00023125"/>
    </source>
</evidence>
<dbReference type="GO" id="GO:0000976">
    <property type="term" value="F:transcription cis-regulatory region binding"/>
    <property type="evidence" value="ECO:0007669"/>
    <property type="project" value="TreeGrafter"/>
</dbReference>
<keyword evidence="3" id="KW-0902">Two-component regulatory system</keyword>
<keyword evidence="4" id="KW-0805">Transcription regulation</keyword>
<dbReference type="Gene3D" id="3.40.50.2300">
    <property type="match status" value="1"/>
</dbReference>
<dbReference type="SUPFAM" id="SSF46894">
    <property type="entry name" value="C-terminal effector domain of the bipartite response regulators"/>
    <property type="match status" value="1"/>
</dbReference>
<evidence type="ECO:0000256" key="1">
    <source>
        <dbReference type="ARBA" id="ARBA00018672"/>
    </source>
</evidence>
<dbReference type="Pfam" id="PF00486">
    <property type="entry name" value="Trans_reg_C"/>
    <property type="match status" value="1"/>
</dbReference>
<feature type="domain" description="OmpR/PhoB-type" evidence="11">
    <location>
        <begin position="130"/>
        <end position="229"/>
    </location>
</feature>
<dbReference type="Pfam" id="PF00072">
    <property type="entry name" value="Response_reg"/>
    <property type="match status" value="1"/>
</dbReference>
<dbReference type="CDD" id="cd00383">
    <property type="entry name" value="trans_reg_C"/>
    <property type="match status" value="1"/>
</dbReference>
<dbReference type="GeneID" id="75089273"/>
<dbReference type="STRING" id="37659.GCA_000703125_00314"/>
<dbReference type="CDD" id="cd17574">
    <property type="entry name" value="REC_OmpR"/>
    <property type="match status" value="1"/>
</dbReference>
<dbReference type="PANTHER" id="PTHR48111">
    <property type="entry name" value="REGULATOR OF RPOS"/>
    <property type="match status" value="1"/>
</dbReference>
<evidence type="ECO:0000313" key="12">
    <source>
        <dbReference type="EMBL" id="PPK47939.1"/>
    </source>
</evidence>
<evidence type="ECO:0000256" key="8">
    <source>
        <dbReference type="PROSITE-ProRule" id="PRU00169"/>
    </source>
</evidence>
<feature type="domain" description="Response regulatory" evidence="10">
    <location>
        <begin position="4"/>
        <end position="118"/>
    </location>
</feature>
<feature type="DNA-binding region" description="OmpR/PhoB-type" evidence="9">
    <location>
        <begin position="130"/>
        <end position="229"/>
    </location>
</feature>
<dbReference type="GO" id="GO:0005829">
    <property type="term" value="C:cytosol"/>
    <property type="evidence" value="ECO:0007669"/>
    <property type="project" value="TreeGrafter"/>
</dbReference>
<dbReference type="GO" id="GO:0006355">
    <property type="term" value="P:regulation of DNA-templated transcription"/>
    <property type="evidence" value="ECO:0007669"/>
    <property type="project" value="InterPro"/>
</dbReference>
<dbReference type="AlphaFoldDB" id="A0A2S6FWN2"/>
<comment type="function">
    <text evidence="7">May play the central regulatory role in sporulation. It may be an element of the effector pathway responsible for the activation of sporulation genes in response to nutritional stress. Spo0A may act in concert with spo0H (a sigma factor) to control the expression of some genes that are critical to the sporulation process.</text>
</comment>
<dbReference type="SMART" id="SM00448">
    <property type="entry name" value="REC"/>
    <property type="match status" value="1"/>
</dbReference>
<evidence type="ECO:0000256" key="7">
    <source>
        <dbReference type="ARBA" id="ARBA00024867"/>
    </source>
</evidence>
<evidence type="ECO:0000256" key="6">
    <source>
        <dbReference type="ARBA" id="ARBA00023163"/>
    </source>
</evidence>
<dbReference type="OrthoDB" id="9790442at2"/>
<dbReference type="PANTHER" id="PTHR48111:SF54">
    <property type="entry name" value="STAGE 0 SPORULATION PROTEIN A HOMOLOG"/>
    <property type="match status" value="1"/>
</dbReference>
<evidence type="ECO:0000259" key="10">
    <source>
        <dbReference type="PROSITE" id="PS50110"/>
    </source>
</evidence>
<keyword evidence="6" id="KW-0804">Transcription</keyword>
<evidence type="ECO:0000313" key="13">
    <source>
        <dbReference type="Proteomes" id="UP000239863"/>
    </source>
</evidence>
<dbReference type="GO" id="GO:0032993">
    <property type="term" value="C:protein-DNA complex"/>
    <property type="evidence" value="ECO:0007669"/>
    <property type="project" value="TreeGrafter"/>
</dbReference>
<dbReference type="PROSITE" id="PS51755">
    <property type="entry name" value="OMPR_PHOB"/>
    <property type="match status" value="1"/>
</dbReference>